<dbReference type="Gene3D" id="1.20.1270.180">
    <property type="match status" value="1"/>
</dbReference>
<reference evidence="2 3" key="2">
    <citation type="journal article" date="2010" name="Stand. Genomic Sci.">
        <title>Complete genome sequence of Sulfurospirillum deleyianum type strain (5175).</title>
        <authorList>
            <person name="Sikorski J."/>
            <person name="Lapidus A."/>
            <person name="Copeland A."/>
            <person name="Glavina Del Rio T."/>
            <person name="Nolan M."/>
            <person name="Lucas S."/>
            <person name="Chen F."/>
            <person name="Tice H."/>
            <person name="Cheng J.F."/>
            <person name="Saunders E."/>
            <person name="Bruce D."/>
            <person name="Goodwin L."/>
            <person name="Pitluck S."/>
            <person name="Ovchinnikova G."/>
            <person name="Pati A."/>
            <person name="Ivanova N."/>
            <person name="Mavromatis K."/>
            <person name="Chen A."/>
            <person name="Palaniappan K."/>
            <person name="Chain P."/>
            <person name="Land M."/>
            <person name="Hauser L."/>
            <person name="Chang Y.J."/>
            <person name="Jeffries C.D."/>
            <person name="Brettin T."/>
            <person name="Detter J.C."/>
            <person name="Han C."/>
            <person name="Rohde M."/>
            <person name="Lang E."/>
            <person name="Spring S."/>
            <person name="Goker M."/>
            <person name="Bristow J."/>
            <person name="Eisen J.A."/>
            <person name="Markowitz V."/>
            <person name="Hugenholtz P."/>
            <person name="Kyrpides N.C."/>
            <person name="Klenk H.P."/>
        </authorList>
    </citation>
    <scope>NUCLEOTIDE SEQUENCE [LARGE SCALE GENOMIC DNA]</scope>
    <source>
        <strain evidence="3">ATCC 51133 / DSM 6946 / 5175</strain>
    </source>
</reference>
<dbReference type="Proteomes" id="UP000002222">
    <property type="component" value="Chromosome"/>
</dbReference>
<protein>
    <submittedName>
        <fullName evidence="2">Uncharacterized protein putative lipoprotein-like protein</fullName>
    </submittedName>
</protein>
<dbReference type="InterPro" id="IPR052755">
    <property type="entry name" value="Lysozyme_Inhibitor_LprI"/>
</dbReference>
<proteinExistence type="predicted"/>
<keyword evidence="3" id="KW-1185">Reference proteome</keyword>
<dbReference type="HOGENOM" id="CLU_327864_0_0_7"/>
<dbReference type="PANTHER" id="PTHR37549">
    <property type="entry name" value="LIPOPROTEIN LPRI"/>
    <property type="match status" value="1"/>
</dbReference>
<name>D1B0Y6_SULD5</name>
<dbReference type="EMBL" id="CP001816">
    <property type="protein sequence ID" value="ACZ11756.1"/>
    <property type="molecule type" value="Genomic_DNA"/>
</dbReference>
<gene>
    <name evidence="2" type="ordered locus">Sdel_0722</name>
</gene>
<dbReference type="AlphaFoldDB" id="D1B0Y6"/>
<evidence type="ECO:0000313" key="2">
    <source>
        <dbReference type="EMBL" id="ACZ11756.1"/>
    </source>
</evidence>
<dbReference type="KEGG" id="sdl:Sdel_0722"/>
<dbReference type="GO" id="GO:0005576">
    <property type="term" value="C:extracellular region"/>
    <property type="evidence" value="ECO:0007669"/>
    <property type="project" value="TreeGrafter"/>
</dbReference>
<reference evidence="3" key="1">
    <citation type="submission" date="2009-11" db="EMBL/GenBank/DDBJ databases">
        <title>The complete genome of Sulfurospirillum deleyianum DSM 6946.</title>
        <authorList>
            <consortium name="US DOE Joint Genome Institute (JGI-PGF)"/>
            <person name="Lucas S."/>
            <person name="Copeland A."/>
            <person name="Lapidus A."/>
            <person name="Glavina del Rio T."/>
            <person name="Dalin E."/>
            <person name="Tice H."/>
            <person name="Bruce D."/>
            <person name="Goodwin L."/>
            <person name="Pitluck S."/>
            <person name="Kyrpides N."/>
            <person name="Mavromatis K."/>
            <person name="Ivanova N."/>
            <person name="Ovchinnikova G."/>
            <person name="Munk A.C."/>
            <person name="Lu M."/>
            <person name="Brettin T."/>
            <person name="Detter J.C."/>
            <person name="Han C."/>
            <person name="Tapia R."/>
            <person name="Larimer F."/>
            <person name="Land M."/>
            <person name="Hauser L."/>
            <person name="Markowitz V."/>
            <person name="Cheng J.F."/>
            <person name="Hugenholtz P."/>
            <person name="Woyke T."/>
            <person name="Wu D."/>
            <person name="Aumann P."/>
            <person name="Schneider S."/>
            <person name="Lang E."/>
            <person name="Spring S."/>
            <person name="Klenk H.P."/>
            <person name="Eisen J.A."/>
        </authorList>
    </citation>
    <scope>NUCLEOTIDE SEQUENCE [LARGE SCALE GENOMIC DNA]</scope>
    <source>
        <strain evidence="3">ATCC 51133 / DSM 6946 / 5175</strain>
    </source>
</reference>
<dbReference type="eggNOG" id="COG4461">
    <property type="taxonomic scope" value="Bacteria"/>
</dbReference>
<evidence type="ECO:0000313" key="3">
    <source>
        <dbReference type="Proteomes" id="UP000002222"/>
    </source>
</evidence>
<evidence type="ECO:0000256" key="1">
    <source>
        <dbReference type="SAM" id="SignalP"/>
    </source>
</evidence>
<dbReference type="RefSeq" id="WP_012856522.1">
    <property type="nucleotide sequence ID" value="NC_013512.1"/>
</dbReference>
<dbReference type="InterPro" id="IPR011047">
    <property type="entry name" value="Quinoprotein_ADH-like_sf"/>
</dbReference>
<dbReference type="SUPFAM" id="SSF50998">
    <property type="entry name" value="Quinoprotein alcohol dehydrogenase-like"/>
    <property type="match status" value="1"/>
</dbReference>
<keyword evidence="1" id="KW-0732">Signal</keyword>
<dbReference type="OrthoDB" id="964913at2"/>
<feature type="chain" id="PRO_5003020665" evidence="1">
    <location>
        <begin position="29"/>
        <end position="877"/>
    </location>
</feature>
<feature type="signal peptide" evidence="1">
    <location>
        <begin position="1"/>
        <end position="28"/>
    </location>
</feature>
<keyword evidence="2" id="KW-0449">Lipoprotein</keyword>
<sequence>MTFCKSTSKLNTLFLSLGILLIPIITNAASFDCARASTFVEKTICTDNQLSLMDEELNTLYKEGQQNSIYATQRKKTQLLWLIERDKCNTEFSNDYQKSKCVSNAYESRIKDLKTLQEPKQPIFELIDKVSFQTYGGDHTISDNKIIFTNYDFRTRDKYQIIEVDPTDFTFRVLETTKEESTYIAHNEAFIVYKCRGLADTEELIIKNRKTNKTVVKKKFRDKIIWGEVVENNSVLIVQKTEIFMFDLNNLTTTKRHEFEMNSYVRNNKYSTYVSNVAKWGNNTVILTPDNLLIIDKDLSVVDTIEFGSSNSNRRDLVIADGKAVVSFEKDAKVFDLKTKKLLFSLQKPGAFVSYCTIDNSLVITAKESTSNTNAQVYDLNTGRLQLTIPLIASAIVYSNGKMLAYDYKYRGNSTLTLYKVDSKNLTKPDNISAQLKEAYKHAQETYAQTKDIYVVLEILENVNIEKYLLDKSSISEEEKVIFRQYGIWLSQTLDRFDKTKYVFDTAEINTNDKEVQEALHIARSKECYLMSTCKADEDDLKEIFGKLKIPNSKISIKMSTVDKLYFIDDKIYVSRYNERQIGTSIYNTNTLQHINDIFFAPDEHGEYQDNVTNVIDFKDNVILQMDARYDAIRDNFAVVSKQNSSLVCKGHTSVNIEGLSYENENICECLNSKTPYQEKTKVIDRIEVIKQTVKNNAIKLNRNEEVIETSKDYFITSTQWSEYKLNFYPFEKHSNESPKKSMRHTKLFVLEGTNKIIYSDFDINTAMKDKVKFSFYDISTNKDETLFYAKRIANQKYPHSITYKNLLIIGTGHELFFYDINKRKIVAYDKNFIEEPVLGHVDRNRIDKLHIYKDKLYVVTFNGENSRVVDLKKIAQ</sequence>
<dbReference type="PANTHER" id="PTHR37549:SF1">
    <property type="entry name" value="LIPOPROTEIN LPRI"/>
    <property type="match status" value="1"/>
</dbReference>
<accession>D1B0Y6</accession>
<organism evidence="2 3">
    <name type="scientific">Sulfurospirillum deleyianum (strain ATCC 51133 / DSM 6946 / 5175)</name>
    <dbReference type="NCBI Taxonomy" id="525898"/>
    <lineage>
        <taxon>Bacteria</taxon>
        <taxon>Pseudomonadati</taxon>
        <taxon>Campylobacterota</taxon>
        <taxon>Epsilonproteobacteria</taxon>
        <taxon>Campylobacterales</taxon>
        <taxon>Sulfurospirillaceae</taxon>
        <taxon>Sulfurospirillum</taxon>
    </lineage>
</organism>